<evidence type="ECO:0000256" key="1">
    <source>
        <dbReference type="SAM" id="MobiDB-lite"/>
    </source>
</evidence>
<feature type="region of interest" description="Disordered" evidence="1">
    <location>
        <begin position="60"/>
        <end position="99"/>
    </location>
</feature>
<accession>A0ABQ4SRU4</accession>
<name>A0ABQ4SRU4_9HYPH</name>
<evidence type="ECO:0000313" key="2">
    <source>
        <dbReference type="EMBL" id="GJE05215.1"/>
    </source>
</evidence>
<protein>
    <submittedName>
        <fullName evidence="2">Uncharacterized protein</fullName>
    </submittedName>
</protein>
<keyword evidence="3" id="KW-1185">Reference proteome</keyword>
<sequence>MFAEKIRCAIEAADRITLPSVTALLWRAYGEGHVTETEAETLSGLIEARTDAPAARRLPAGLRPSPEAAIAPTFQDGAGAPRRAVGSRPRTEASLERRRRWAASGRLPPGLAAQFTLAEQAVLALVATETSKRGDCRLAVGQLAAIAGVAETTVRNALREAKRLGLVTVEERRVTGFRNDTNVVRIVSPEWQAWMRLARKPGRELSGAEDHRATLSDGGGCKSAKRTSTGVLILSESGKTEPSKGCRGAAVDLDRSGHTRIRAGRGTGRAMR</sequence>
<dbReference type="Proteomes" id="UP001055102">
    <property type="component" value="Unassembled WGS sequence"/>
</dbReference>
<proteinExistence type="predicted"/>
<evidence type="ECO:0000313" key="3">
    <source>
        <dbReference type="Proteomes" id="UP001055102"/>
    </source>
</evidence>
<dbReference type="EMBL" id="BPQR01000009">
    <property type="protein sequence ID" value="GJE05215.1"/>
    <property type="molecule type" value="Genomic_DNA"/>
</dbReference>
<dbReference type="RefSeq" id="WP_053622403.1">
    <property type="nucleotide sequence ID" value="NZ_BPQR01000009.1"/>
</dbReference>
<comment type="caution">
    <text evidence="2">The sequence shown here is derived from an EMBL/GenBank/DDBJ whole genome shotgun (WGS) entry which is preliminary data.</text>
</comment>
<reference evidence="2" key="2">
    <citation type="submission" date="2021-08" db="EMBL/GenBank/DDBJ databases">
        <authorList>
            <person name="Tani A."/>
            <person name="Ola A."/>
            <person name="Ogura Y."/>
            <person name="Katsura K."/>
            <person name="Hayashi T."/>
        </authorList>
    </citation>
    <scope>NUCLEOTIDE SEQUENCE</scope>
    <source>
        <strain evidence="2">LMG 23639</strain>
    </source>
</reference>
<reference evidence="2" key="1">
    <citation type="journal article" date="2021" name="Front. Microbiol.">
        <title>Comprehensive Comparative Genomics and Phenotyping of Methylobacterium Species.</title>
        <authorList>
            <person name="Alessa O."/>
            <person name="Ogura Y."/>
            <person name="Fujitani Y."/>
            <person name="Takami H."/>
            <person name="Hayashi T."/>
            <person name="Sahin N."/>
            <person name="Tani A."/>
        </authorList>
    </citation>
    <scope>NUCLEOTIDE SEQUENCE</scope>
    <source>
        <strain evidence="2">LMG 23639</strain>
    </source>
</reference>
<gene>
    <name evidence="2" type="ORF">AOPFMNJM_0513</name>
</gene>
<organism evidence="2 3">
    <name type="scientific">Methylobacterium jeotgali</name>
    <dbReference type="NCBI Taxonomy" id="381630"/>
    <lineage>
        <taxon>Bacteria</taxon>
        <taxon>Pseudomonadati</taxon>
        <taxon>Pseudomonadota</taxon>
        <taxon>Alphaproteobacteria</taxon>
        <taxon>Hyphomicrobiales</taxon>
        <taxon>Methylobacteriaceae</taxon>
        <taxon>Methylobacterium</taxon>
    </lineage>
</organism>